<name>A0AA88IY37_FICCA</name>
<dbReference type="SUPFAM" id="SSF57889">
    <property type="entry name" value="Cysteine-rich domain"/>
    <property type="match status" value="2"/>
</dbReference>
<evidence type="ECO:0000259" key="2">
    <source>
        <dbReference type="Pfam" id="PF03107"/>
    </source>
</evidence>
<proteinExistence type="predicted"/>
<dbReference type="Proteomes" id="UP001187192">
    <property type="component" value="Unassembled WGS sequence"/>
</dbReference>
<dbReference type="AlphaFoldDB" id="A0AA88IY37"/>
<accession>A0AA88IY37</accession>
<feature type="domain" description="DC1" evidence="2">
    <location>
        <begin position="10"/>
        <end position="55"/>
    </location>
</feature>
<keyword evidence="1" id="KW-0677">Repeat</keyword>
<evidence type="ECO:0000256" key="1">
    <source>
        <dbReference type="ARBA" id="ARBA00022737"/>
    </source>
</evidence>
<dbReference type="InterPro" id="IPR004146">
    <property type="entry name" value="DC1"/>
</dbReference>
<gene>
    <name evidence="3" type="ORF">TIFTF001_026326</name>
</gene>
<evidence type="ECO:0000313" key="4">
    <source>
        <dbReference type="Proteomes" id="UP001187192"/>
    </source>
</evidence>
<dbReference type="InterPro" id="IPR046349">
    <property type="entry name" value="C1-like_sf"/>
</dbReference>
<dbReference type="PANTHER" id="PTHR46477">
    <property type="entry name" value="CYSTEINE/HISTIDINE-RICH C1 DOMAIN FAMILY PROTEIN"/>
    <property type="match status" value="1"/>
</dbReference>
<reference evidence="3" key="1">
    <citation type="submission" date="2023-07" db="EMBL/GenBank/DDBJ databases">
        <title>draft genome sequence of fig (Ficus carica).</title>
        <authorList>
            <person name="Takahashi T."/>
            <person name="Nishimura K."/>
        </authorList>
    </citation>
    <scope>NUCLEOTIDE SEQUENCE</scope>
</reference>
<evidence type="ECO:0000313" key="3">
    <source>
        <dbReference type="EMBL" id="GMN57216.1"/>
    </source>
</evidence>
<dbReference type="EMBL" id="BTGU01000069">
    <property type="protein sequence ID" value="GMN57216.1"/>
    <property type="molecule type" value="Genomic_DNA"/>
</dbReference>
<keyword evidence="4" id="KW-1185">Reference proteome</keyword>
<comment type="caution">
    <text evidence="3">The sequence shown here is derived from an EMBL/GenBank/DDBJ whole genome shotgun (WGS) entry which is preliminary data.</text>
</comment>
<sequence>MTRFTEIEHPSHHHVLVLESAKEPYKCNGCKELGFGSSYVCKHQKCNFHLHEECALVDPPPVSHPYLKGCELVFRKESHRKFCDACGKDVLGFSYQCTHKNAHDLHPCCLNLSPTITCDDGTQLRLSNKVSSKCLKCERKEASNGIKGWCYVSDCGNFCCHVACAKELIVQNFKKGYFNQSTDQTENYLALPSSCTSTALARRRNGSLFGDKAKMFWKISKMVLKLIISAIFGDPSGGVAILIESLISNEK</sequence>
<dbReference type="Pfam" id="PF03107">
    <property type="entry name" value="C1_2"/>
    <property type="match status" value="1"/>
</dbReference>
<protein>
    <recommendedName>
        <fullName evidence="2">DC1 domain-containing protein</fullName>
    </recommendedName>
</protein>
<dbReference type="PANTHER" id="PTHR46477:SF15">
    <property type="entry name" value="CYSTEINE_HISTIDINE-RICH C1 DOMAIN PROTEIN"/>
    <property type="match status" value="1"/>
</dbReference>
<organism evidence="3 4">
    <name type="scientific">Ficus carica</name>
    <name type="common">Common fig</name>
    <dbReference type="NCBI Taxonomy" id="3494"/>
    <lineage>
        <taxon>Eukaryota</taxon>
        <taxon>Viridiplantae</taxon>
        <taxon>Streptophyta</taxon>
        <taxon>Embryophyta</taxon>
        <taxon>Tracheophyta</taxon>
        <taxon>Spermatophyta</taxon>
        <taxon>Magnoliopsida</taxon>
        <taxon>eudicotyledons</taxon>
        <taxon>Gunneridae</taxon>
        <taxon>Pentapetalae</taxon>
        <taxon>rosids</taxon>
        <taxon>fabids</taxon>
        <taxon>Rosales</taxon>
        <taxon>Moraceae</taxon>
        <taxon>Ficeae</taxon>
        <taxon>Ficus</taxon>
    </lineage>
</organism>